<feature type="compositionally biased region" description="Basic and acidic residues" evidence="1">
    <location>
        <begin position="39"/>
        <end position="50"/>
    </location>
</feature>
<dbReference type="AlphaFoldDB" id="A0A1B7TCK7"/>
<organism evidence="2 3">
    <name type="scientific">Hanseniaspora valbyensis NRRL Y-1626</name>
    <dbReference type="NCBI Taxonomy" id="766949"/>
    <lineage>
        <taxon>Eukaryota</taxon>
        <taxon>Fungi</taxon>
        <taxon>Dikarya</taxon>
        <taxon>Ascomycota</taxon>
        <taxon>Saccharomycotina</taxon>
        <taxon>Saccharomycetes</taxon>
        <taxon>Saccharomycodales</taxon>
        <taxon>Saccharomycodaceae</taxon>
        <taxon>Hanseniaspora</taxon>
    </lineage>
</organism>
<evidence type="ECO:0000256" key="1">
    <source>
        <dbReference type="SAM" id="MobiDB-lite"/>
    </source>
</evidence>
<accession>A0A1B7TCK7</accession>
<dbReference type="Proteomes" id="UP000092321">
    <property type="component" value="Unassembled WGS sequence"/>
</dbReference>
<proteinExistence type="predicted"/>
<name>A0A1B7TCK7_9ASCO</name>
<sequence>MPSSLQNKEGEDKKTILPENKKSDPKKTNDGLPSYEESMNDKVKEEEQKANGEPGPYVKFSHPVNRHNFPGNTPLTYLNASSKNNTK</sequence>
<keyword evidence="3" id="KW-1185">Reference proteome</keyword>
<reference evidence="3" key="1">
    <citation type="journal article" date="2016" name="Proc. Natl. Acad. Sci. U.S.A.">
        <title>Comparative genomics of biotechnologically important yeasts.</title>
        <authorList>
            <person name="Riley R."/>
            <person name="Haridas S."/>
            <person name="Wolfe K.H."/>
            <person name="Lopes M.R."/>
            <person name="Hittinger C.T."/>
            <person name="Goeker M."/>
            <person name="Salamov A.A."/>
            <person name="Wisecaver J.H."/>
            <person name="Long T.M."/>
            <person name="Calvey C.H."/>
            <person name="Aerts A.L."/>
            <person name="Barry K.W."/>
            <person name="Choi C."/>
            <person name="Clum A."/>
            <person name="Coughlan A.Y."/>
            <person name="Deshpande S."/>
            <person name="Douglass A.P."/>
            <person name="Hanson S.J."/>
            <person name="Klenk H.-P."/>
            <person name="LaButti K.M."/>
            <person name="Lapidus A."/>
            <person name="Lindquist E.A."/>
            <person name="Lipzen A.M."/>
            <person name="Meier-Kolthoff J.P."/>
            <person name="Ohm R.A."/>
            <person name="Otillar R.P."/>
            <person name="Pangilinan J.L."/>
            <person name="Peng Y."/>
            <person name="Rokas A."/>
            <person name="Rosa C.A."/>
            <person name="Scheuner C."/>
            <person name="Sibirny A.A."/>
            <person name="Slot J.C."/>
            <person name="Stielow J.B."/>
            <person name="Sun H."/>
            <person name="Kurtzman C.P."/>
            <person name="Blackwell M."/>
            <person name="Grigoriev I.V."/>
            <person name="Jeffries T.W."/>
        </authorList>
    </citation>
    <scope>NUCLEOTIDE SEQUENCE [LARGE SCALE GENOMIC DNA]</scope>
    <source>
        <strain evidence="3">NRRL Y-1626</strain>
    </source>
</reference>
<comment type="caution">
    <text evidence="2">The sequence shown here is derived from an EMBL/GenBank/DDBJ whole genome shotgun (WGS) entry which is preliminary data.</text>
</comment>
<feature type="compositionally biased region" description="Polar residues" evidence="1">
    <location>
        <begin position="70"/>
        <end position="87"/>
    </location>
</feature>
<feature type="region of interest" description="Disordered" evidence="1">
    <location>
        <begin position="1"/>
        <end position="87"/>
    </location>
</feature>
<gene>
    <name evidence="2" type="ORF">HANVADRAFT_7084</name>
</gene>
<evidence type="ECO:0000313" key="2">
    <source>
        <dbReference type="EMBL" id="OBA26457.1"/>
    </source>
</evidence>
<dbReference type="EMBL" id="LXPE01000017">
    <property type="protein sequence ID" value="OBA26457.1"/>
    <property type="molecule type" value="Genomic_DNA"/>
</dbReference>
<feature type="compositionally biased region" description="Basic and acidic residues" evidence="1">
    <location>
        <begin position="8"/>
        <end position="29"/>
    </location>
</feature>
<evidence type="ECO:0000313" key="3">
    <source>
        <dbReference type="Proteomes" id="UP000092321"/>
    </source>
</evidence>
<protein>
    <submittedName>
        <fullName evidence="2">Uncharacterized protein</fullName>
    </submittedName>
</protein>
<dbReference type="OrthoDB" id="10341730at2759"/>